<evidence type="ECO:0000256" key="1">
    <source>
        <dbReference type="SAM" id="MobiDB-lite"/>
    </source>
</evidence>
<feature type="region of interest" description="Disordered" evidence="1">
    <location>
        <begin position="147"/>
        <end position="183"/>
    </location>
</feature>
<evidence type="ECO:0000313" key="2">
    <source>
        <dbReference type="EMBL" id="MFD1399262.1"/>
    </source>
</evidence>
<dbReference type="InterPro" id="IPR003772">
    <property type="entry name" value="YceD"/>
</dbReference>
<protein>
    <submittedName>
        <fullName evidence="2">YceD family protein</fullName>
    </submittedName>
</protein>
<comment type="caution">
    <text evidence="2">The sequence shown here is derived from an EMBL/GenBank/DDBJ whole genome shotgun (WGS) entry which is preliminary data.</text>
</comment>
<dbReference type="RefSeq" id="WP_204118083.1">
    <property type="nucleotide sequence ID" value="NZ_BOLV01000002.1"/>
</dbReference>
<feature type="compositionally biased region" description="Basic and acidic residues" evidence="1">
    <location>
        <begin position="154"/>
        <end position="163"/>
    </location>
</feature>
<accession>A0ABW4BJM1</accession>
<organism evidence="2 3">
    <name type="scientific">Lacticaseibacillus suilingensis</name>
    <dbReference type="NCBI Taxonomy" id="2799577"/>
    <lineage>
        <taxon>Bacteria</taxon>
        <taxon>Bacillati</taxon>
        <taxon>Bacillota</taxon>
        <taxon>Bacilli</taxon>
        <taxon>Lactobacillales</taxon>
        <taxon>Lactobacillaceae</taxon>
        <taxon>Lacticaseibacillus</taxon>
    </lineage>
</organism>
<keyword evidence="3" id="KW-1185">Reference proteome</keyword>
<gene>
    <name evidence="2" type="ORF">ACFQ41_08055</name>
</gene>
<evidence type="ECO:0000313" key="3">
    <source>
        <dbReference type="Proteomes" id="UP001597199"/>
    </source>
</evidence>
<sequence>MLKWTLSELAKYRQTPLHFTETLDLKQELMERDPEILDVTPVKADGYVSFDDGDILVSVTLGGKLTVPSTRSLQPVVLPLDFTFSEVYLTDERHKDKYEDGQLVLDLDGDTLDLHPAIADHVLLSIPMQVLTPEEAAQGIMPKGDNWTVMGEDDFAKEQEQDRPNPAFEKLKGLFPDDDDKQK</sequence>
<dbReference type="EMBL" id="JBHTOA010000031">
    <property type="protein sequence ID" value="MFD1399262.1"/>
    <property type="molecule type" value="Genomic_DNA"/>
</dbReference>
<proteinExistence type="predicted"/>
<reference evidence="3" key="1">
    <citation type="journal article" date="2019" name="Int. J. Syst. Evol. Microbiol.">
        <title>The Global Catalogue of Microorganisms (GCM) 10K type strain sequencing project: providing services to taxonomists for standard genome sequencing and annotation.</title>
        <authorList>
            <consortium name="The Broad Institute Genomics Platform"/>
            <consortium name="The Broad Institute Genome Sequencing Center for Infectious Disease"/>
            <person name="Wu L."/>
            <person name="Ma J."/>
        </authorList>
    </citation>
    <scope>NUCLEOTIDE SEQUENCE [LARGE SCALE GENOMIC DNA]</scope>
    <source>
        <strain evidence="3">CCM 9110</strain>
    </source>
</reference>
<dbReference type="Pfam" id="PF02620">
    <property type="entry name" value="YceD"/>
    <property type="match status" value="1"/>
</dbReference>
<name>A0ABW4BJM1_9LACO</name>
<dbReference type="Proteomes" id="UP001597199">
    <property type="component" value="Unassembled WGS sequence"/>
</dbReference>